<dbReference type="Pfam" id="PF01113">
    <property type="entry name" value="DapB_N"/>
    <property type="match status" value="1"/>
</dbReference>
<dbReference type="GO" id="GO:0008839">
    <property type="term" value="F:4-hydroxy-tetrahydrodipicolinate reductase"/>
    <property type="evidence" value="ECO:0007669"/>
    <property type="project" value="UniProtKB-UniRule"/>
</dbReference>
<dbReference type="GO" id="GO:0016726">
    <property type="term" value="F:oxidoreductase activity, acting on CH or CH2 groups, NAD or NADP as acceptor"/>
    <property type="evidence" value="ECO:0007669"/>
    <property type="project" value="UniProtKB-UniRule"/>
</dbReference>
<comment type="function">
    <text evidence="13">Catalyzes the conversion of 4-hydroxy-tetrahydrodipicolinate (HTPA) to tetrahydrodipicolinate.</text>
</comment>
<dbReference type="Proteomes" id="UP000515377">
    <property type="component" value="Chromosome"/>
</dbReference>
<comment type="pathway">
    <text evidence="9 13">Amino-acid biosynthesis; L-lysine biosynthesis via DAP pathway; (S)-tetrahydrodipicolinate from L-aspartate: step 4/4.</text>
</comment>
<evidence type="ECO:0000259" key="15">
    <source>
        <dbReference type="Pfam" id="PF05173"/>
    </source>
</evidence>
<feature type="active site" description="Proton donor" evidence="13">
    <location>
        <position position="147"/>
    </location>
</feature>
<feature type="active site" description="Proton donor/acceptor" evidence="13">
    <location>
        <position position="143"/>
    </location>
</feature>
<dbReference type="RefSeq" id="WP_122129537.1">
    <property type="nucleotide sequence ID" value="NZ_CP033230.1"/>
</dbReference>
<evidence type="ECO:0000256" key="1">
    <source>
        <dbReference type="ARBA" id="ARBA00006642"/>
    </source>
</evidence>
<evidence type="ECO:0000256" key="7">
    <source>
        <dbReference type="ARBA" id="ARBA00023027"/>
    </source>
</evidence>
<evidence type="ECO:0000313" key="19">
    <source>
        <dbReference type="Proteomes" id="UP000515377"/>
    </source>
</evidence>
<dbReference type="EC" id="1.17.1.8" evidence="10 13"/>
<dbReference type="HAMAP" id="MF_00102">
    <property type="entry name" value="DapB"/>
    <property type="match status" value="1"/>
</dbReference>
<accession>A0A3G2UPF2</accession>
<reference evidence="17 19" key="2">
    <citation type="submission" date="2020-07" db="EMBL/GenBank/DDBJ databases">
        <title>Whole genome sequence of Sphingobium yanoikuyae A3.</title>
        <authorList>
            <person name="Han S.-S."/>
        </authorList>
    </citation>
    <scope>NUCLEOTIDE SEQUENCE [LARGE SCALE GENOMIC DNA]</scope>
    <source>
        <strain evidence="17 19">A3</strain>
    </source>
</reference>
<evidence type="ECO:0000256" key="3">
    <source>
        <dbReference type="ARBA" id="ARBA00022605"/>
    </source>
</evidence>
<keyword evidence="6 13" id="KW-0560">Oxidoreductase</keyword>
<feature type="domain" description="Dihydrodipicolinate reductase N-terminal" evidence="14">
    <location>
        <begin position="3"/>
        <end position="112"/>
    </location>
</feature>
<dbReference type="EMBL" id="CP033230">
    <property type="protein sequence ID" value="AYO76695.1"/>
    <property type="molecule type" value="Genomic_DNA"/>
</dbReference>
<keyword evidence="2 13" id="KW-0963">Cytoplasm</keyword>
<dbReference type="GO" id="GO:0050661">
    <property type="term" value="F:NADP binding"/>
    <property type="evidence" value="ECO:0007669"/>
    <property type="project" value="UniProtKB-UniRule"/>
</dbReference>
<evidence type="ECO:0000313" key="17">
    <source>
        <dbReference type="EMBL" id="QNG46109.1"/>
    </source>
</evidence>
<gene>
    <name evidence="13" type="primary">dapB</name>
    <name evidence="16" type="ORF">EBF16_06885</name>
    <name evidence="17" type="ORF">H3V42_00005</name>
</gene>
<evidence type="ECO:0000256" key="11">
    <source>
        <dbReference type="ARBA" id="ARBA00049080"/>
    </source>
</evidence>
<dbReference type="GO" id="GO:0051287">
    <property type="term" value="F:NAD binding"/>
    <property type="evidence" value="ECO:0007669"/>
    <property type="project" value="UniProtKB-UniRule"/>
</dbReference>
<dbReference type="CDD" id="cd02274">
    <property type="entry name" value="DHDPR_N"/>
    <property type="match status" value="1"/>
</dbReference>
<feature type="binding site" evidence="13">
    <location>
        <position position="33"/>
    </location>
    <ligand>
        <name>NAD(+)</name>
        <dbReference type="ChEBI" id="CHEBI:57540"/>
    </ligand>
</feature>
<dbReference type="FunFam" id="3.30.360.10:FF:000004">
    <property type="entry name" value="4-hydroxy-tetrahydrodipicolinate reductase"/>
    <property type="match status" value="1"/>
</dbReference>
<dbReference type="GO" id="GO:0005829">
    <property type="term" value="C:cytosol"/>
    <property type="evidence" value="ECO:0007669"/>
    <property type="project" value="TreeGrafter"/>
</dbReference>
<comment type="subcellular location">
    <subcellularLocation>
        <location evidence="13">Cytoplasm</location>
    </subcellularLocation>
</comment>
<dbReference type="InterPro" id="IPR022664">
    <property type="entry name" value="DapB_N_CS"/>
</dbReference>
<dbReference type="AlphaFoldDB" id="A0A3G2UPF2"/>
<dbReference type="SUPFAM" id="SSF55347">
    <property type="entry name" value="Glyceraldehyde-3-phosphate dehydrogenase-like, C-terminal domain"/>
    <property type="match status" value="1"/>
</dbReference>
<feature type="binding site" evidence="13">
    <location>
        <position position="144"/>
    </location>
    <ligand>
        <name>(S)-2,3,4,5-tetrahydrodipicolinate</name>
        <dbReference type="ChEBI" id="CHEBI:16845"/>
    </ligand>
</feature>
<feature type="domain" description="Dihydrodipicolinate reductase C-terminal" evidence="15">
    <location>
        <begin position="116"/>
        <end position="252"/>
    </location>
</feature>
<dbReference type="InterPro" id="IPR023940">
    <property type="entry name" value="DHDPR_bac"/>
</dbReference>
<dbReference type="NCBIfam" id="TIGR00036">
    <property type="entry name" value="dapB"/>
    <property type="match status" value="1"/>
</dbReference>
<dbReference type="GO" id="GO:0019877">
    <property type="term" value="P:diaminopimelate biosynthetic process"/>
    <property type="evidence" value="ECO:0007669"/>
    <property type="project" value="UniProtKB-UniRule"/>
</dbReference>
<dbReference type="Gene3D" id="3.30.360.10">
    <property type="entry name" value="Dihydrodipicolinate Reductase, domain 2"/>
    <property type="match status" value="1"/>
</dbReference>
<evidence type="ECO:0000256" key="9">
    <source>
        <dbReference type="ARBA" id="ARBA00037922"/>
    </source>
</evidence>
<dbReference type="Proteomes" id="UP000280708">
    <property type="component" value="Chromosome"/>
</dbReference>
<feature type="binding site" evidence="13">
    <location>
        <begin position="110"/>
        <end position="113"/>
    </location>
    <ligand>
        <name>NAD(+)</name>
        <dbReference type="ChEBI" id="CHEBI:57540"/>
    </ligand>
</feature>
<keyword evidence="8 13" id="KW-0457">Lysine biosynthesis</keyword>
<feature type="binding site" evidence="13">
    <location>
        <begin position="86"/>
        <end position="88"/>
    </location>
    <ligand>
        <name>NAD(+)</name>
        <dbReference type="ChEBI" id="CHEBI:57540"/>
    </ligand>
</feature>
<dbReference type="UniPathway" id="UPA00034">
    <property type="reaction ID" value="UER00018"/>
</dbReference>
<evidence type="ECO:0000256" key="13">
    <source>
        <dbReference type="HAMAP-Rule" id="MF_00102"/>
    </source>
</evidence>
<proteinExistence type="inferred from homology"/>
<dbReference type="PROSITE" id="PS01298">
    <property type="entry name" value="DAPB"/>
    <property type="match status" value="1"/>
</dbReference>
<evidence type="ECO:0000256" key="4">
    <source>
        <dbReference type="ARBA" id="ARBA00022857"/>
    </source>
</evidence>
<feature type="binding site" evidence="13">
    <location>
        <begin position="153"/>
        <end position="154"/>
    </location>
    <ligand>
        <name>(S)-2,3,4,5-tetrahydrodipicolinate</name>
        <dbReference type="ChEBI" id="CHEBI:16845"/>
    </ligand>
</feature>
<dbReference type="InterPro" id="IPR000846">
    <property type="entry name" value="DapB_N"/>
</dbReference>
<evidence type="ECO:0000313" key="16">
    <source>
        <dbReference type="EMBL" id="AYO76695.1"/>
    </source>
</evidence>
<evidence type="ECO:0000256" key="2">
    <source>
        <dbReference type="ARBA" id="ARBA00022490"/>
    </source>
</evidence>
<comment type="caution">
    <text evidence="13">Was originally thought to be a dihydrodipicolinate reductase (DHDPR), catalyzing the conversion of dihydrodipicolinate to tetrahydrodipicolinate. However, it was shown in E.coli that the substrate of the enzymatic reaction is not dihydrodipicolinate (DHDP) but in fact (2S,4S)-4-hydroxy-2,3,4,5-tetrahydrodipicolinic acid (HTPA), the product released by the DapA-catalyzed reaction.</text>
</comment>
<evidence type="ECO:0000256" key="8">
    <source>
        <dbReference type="ARBA" id="ARBA00023154"/>
    </source>
</evidence>
<evidence type="ECO:0000256" key="6">
    <source>
        <dbReference type="ARBA" id="ARBA00023002"/>
    </source>
</evidence>
<protein>
    <recommendedName>
        <fullName evidence="10 13">4-hydroxy-tetrahydrodipicolinate reductase</fullName>
        <shortName evidence="13">HTPA reductase</shortName>
        <ecNumber evidence="10 13">1.17.1.8</ecNumber>
    </recommendedName>
</protein>
<feature type="binding site" evidence="13">
    <location>
        <begin position="8"/>
        <end position="13"/>
    </location>
    <ligand>
        <name>NAD(+)</name>
        <dbReference type="ChEBI" id="CHEBI:57540"/>
    </ligand>
</feature>
<comment type="catalytic activity">
    <reaction evidence="11 13">
        <text>(S)-2,3,4,5-tetrahydrodipicolinate + NADP(+) + H2O = (2S,4S)-4-hydroxy-2,3,4,5-tetrahydrodipicolinate + NADPH + H(+)</text>
        <dbReference type="Rhea" id="RHEA:35331"/>
        <dbReference type="ChEBI" id="CHEBI:15377"/>
        <dbReference type="ChEBI" id="CHEBI:15378"/>
        <dbReference type="ChEBI" id="CHEBI:16845"/>
        <dbReference type="ChEBI" id="CHEBI:57783"/>
        <dbReference type="ChEBI" id="CHEBI:58349"/>
        <dbReference type="ChEBI" id="CHEBI:67139"/>
        <dbReference type="EC" id="1.17.1.8"/>
    </reaction>
</comment>
<keyword evidence="7 13" id="KW-0520">NAD</keyword>
<comment type="similarity">
    <text evidence="1 13">Belongs to the DapB family.</text>
</comment>
<organism evidence="16 18">
    <name type="scientific">Sphingobium yanoikuyae</name>
    <name type="common">Sphingomonas yanoikuyae</name>
    <dbReference type="NCBI Taxonomy" id="13690"/>
    <lineage>
        <taxon>Bacteria</taxon>
        <taxon>Pseudomonadati</taxon>
        <taxon>Pseudomonadota</taxon>
        <taxon>Alphaproteobacteria</taxon>
        <taxon>Sphingomonadales</taxon>
        <taxon>Sphingomonadaceae</taxon>
        <taxon>Sphingobium</taxon>
    </lineage>
</organism>
<evidence type="ECO:0000259" key="14">
    <source>
        <dbReference type="Pfam" id="PF01113"/>
    </source>
</evidence>
<dbReference type="PANTHER" id="PTHR20836">
    <property type="entry name" value="DIHYDRODIPICOLINATE REDUCTASE"/>
    <property type="match status" value="1"/>
</dbReference>
<dbReference type="Gene3D" id="3.40.50.720">
    <property type="entry name" value="NAD(P)-binding Rossmann-like Domain"/>
    <property type="match status" value="1"/>
</dbReference>
<dbReference type="PANTHER" id="PTHR20836:SF0">
    <property type="entry name" value="4-HYDROXY-TETRAHYDRODIPICOLINATE REDUCTASE 1, CHLOROPLASTIC-RELATED"/>
    <property type="match status" value="1"/>
</dbReference>
<comment type="catalytic activity">
    <reaction evidence="12 13">
        <text>(S)-2,3,4,5-tetrahydrodipicolinate + NAD(+) + H2O = (2S,4S)-4-hydroxy-2,3,4,5-tetrahydrodipicolinate + NADH + H(+)</text>
        <dbReference type="Rhea" id="RHEA:35323"/>
        <dbReference type="ChEBI" id="CHEBI:15377"/>
        <dbReference type="ChEBI" id="CHEBI:15378"/>
        <dbReference type="ChEBI" id="CHEBI:16845"/>
        <dbReference type="ChEBI" id="CHEBI:57540"/>
        <dbReference type="ChEBI" id="CHEBI:57945"/>
        <dbReference type="ChEBI" id="CHEBI:67139"/>
        <dbReference type="EC" id="1.17.1.8"/>
    </reaction>
</comment>
<evidence type="ECO:0000313" key="18">
    <source>
        <dbReference type="Proteomes" id="UP000280708"/>
    </source>
</evidence>
<keyword evidence="4 13" id="KW-0521">NADP</keyword>
<sequence>MTSIGIFGAAGRMGRAIAQAAAEAGLTVAGGTDRDGSGELAPGVAITSDPQALAQAADVLIDFSVPAALAANLDACIAANKPLLIGTTGLEGEHHALIDQAAARIPVLQTGNTSLGVNLLAALVEKAAASLGDDWDIEIVEMHHRHKVDAPSGTALLLGEAAAKGRGIALADHSERGRDGITGARAKGAIGFAALRGGSVAGDHQVILATEGERIELGHRAENRSIFARGAIKGASWLAGQPVGRYDMKGVLGL</sequence>
<dbReference type="PIRSF" id="PIRSF000161">
    <property type="entry name" value="DHPR"/>
    <property type="match status" value="1"/>
</dbReference>
<dbReference type="SUPFAM" id="SSF51735">
    <property type="entry name" value="NAD(P)-binding Rossmann-fold domains"/>
    <property type="match status" value="1"/>
</dbReference>
<feature type="binding site" evidence="13">
    <location>
        <position position="34"/>
    </location>
    <ligand>
        <name>NADP(+)</name>
        <dbReference type="ChEBI" id="CHEBI:58349"/>
    </ligand>
</feature>
<keyword evidence="3 13" id="KW-0028">Amino-acid biosynthesis</keyword>
<keyword evidence="5 13" id="KW-0220">Diaminopimelate biosynthesis</keyword>
<evidence type="ECO:0000256" key="12">
    <source>
        <dbReference type="ARBA" id="ARBA00049396"/>
    </source>
</evidence>
<reference evidence="16 18" key="1">
    <citation type="submission" date="2018-10" db="EMBL/GenBank/DDBJ databases">
        <title>Characterization and genome analysis of a novel bacterium Sphingobium yanoikuyae SJTF8 capable of degrading PAHs.</title>
        <authorList>
            <person name="Yin C."/>
            <person name="Xiong W."/>
            <person name="Liang R."/>
        </authorList>
    </citation>
    <scope>NUCLEOTIDE SEQUENCE [LARGE SCALE GENOMIC DNA]</scope>
    <source>
        <strain evidence="16 18">SJTF8</strain>
    </source>
</reference>
<name>A0A3G2UPF2_SPHYA</name>
<dbReference type="GO" id="GO:0009089">
    <property type="term" value="P:lysine biosynthetic process via diaminopimelate"/>
    <property type="evidence" value="ECO:0007669"/>
    <property type="project" value="UniProtKB-UniRule"/>
</dbReference>
<dbReference type="EMBL" id="CP060122">
    <property type="protein sequence ID" value="QNG46109.1"/>
    <property type="molecule type" value="Genomic_DNA"/>
</dbReference>
<dbReference type="InterPro" id="IPR022663">
    <property type="entry name" value="DapB_C"/>
</dbReference>
<dbReference type="InterPro" id="IPR036291">
    <property type="entry name" value="NAD(P)-bd_dom_sf"/>
</dbReference>
<evidence type="ECO:0000256" key="5">
    <source>
        <dbReference type="ARBA" id="ARBA00022915"/>
    </source>
</evidence>
<evidence type="ECO:0000256" key="10">
    <source>
        <dbReference type="ARBA" id="ARBA00038983"/>
    </source>
</evidence>
<comment type="subunit">
    <text evidence="13">Homotetramer.</text>
</comment>
<dbReference type="Pfam" id="PF05173">
    <property type="entry name" value="DapB_C"/>
    <property type="match status" value="1"/>
</dbReference>